<keyword evidence="4" id="KW-1185">Reference proteome</keyword>
<comment type="caution">
    <text evidence="3">The sequence shown here is derived from an EMBL/GenBank/DDBJ whole genome shotgun (WGS) entry which is preliminary data.</text>
</comment>
<reference evidence="3" key="1">
    <citation type="submission" date="2022-03" db="EMBL/GenBank/DDBJ databases">
        <title>Fererhizobium litorale gen. nov., sp. nov., isolated from sandy sediments of the Sea of Japan seashore.</title>
        <authorList>
            <person name="Romanenko L."/>
            <person name="Kurilenko V."/>
            <person name="Otstavnykh N."/>
            <person name="Svetashev V."/>
            <person name="Tekutyeva L."/>
            <person name="Isaeva M."/>
            <person name="Mikhailov V."/>
        </authorList>
    </citation>
    <scope>NUCLEOTIDE SEQUENCE</scope>
    <source>
        <strain evidence="3">KMM 9576</strain>
    </source>
</reference>
<evidence type="ECO:0000313" key="3">
    <source>
        <dbReference type="EMBL" id="MDI7922449.1"/>
    </source>
</evidence>
<dbReference type="AlphaFoldDB" id="A0AAE3U0U8"/>
<evidence type="ECO:0000256" key="1">
    <source>
        <dbReference type="SAM" id="Coils"/>
    </source>
</evidence>
<evidence type="ECO:0000256" key="2">
    <source>
        <dbReference type="SAM" id="SignalP"/>
    </source>
</evidence>
<feature type="signal peptide" evidence="2">
    <location>
        <begin position="1"/>
        <end position="19"/>
    </location>
</feature>
<feature type="chain" id="PRO_5042069472" evidence="2">
    <location>
        <begin position="20"/>
        <end position="144"/>
    </location>
</feature>
<gene>
    <name evidence="3" type="ORF">MRS75_10160</name>
</gene>
<name>A0AAE3U0U8_9HYPH</name>
<proteinExistence type="predicted"/>
<feature type="coiled-coil region" evidence="1">
    <location>
        <begin position="71"/>
        <end position="98"/>
    </location>
</feature>
<keyword evidence="2" id="KW-0732">Signal</keyword>
<dbReference type="RefSeq" id="WP_311786604.1">
    <property type="nucleotide sequence ID" value="NZ_JALDYY010000005.1"/>
</dbReference>
<dbReference type="EMBL" id="JALDYZ010000004">
    <property type="protein sequence ID" value="MDI7922449.1"/>
    <property type="molecule type" value="Genomic_DNA"/>
</dbReference>
<accession>A0AAE3U0U8</accession>
<sequence>MNKLLLITFLGAIPVSAMAQDTTTTGQYDHFRFQIERTDGGVVRLDRQTGAMALCRESDGELVCRMGADEKAAYDDEIDRLEKRVVALEKIVRDRQGNGKAILPSDEEMNHVFSFMENIMKRLMGIVQDLDKELPEDKSLPQKT</sequence>
<dbReference type="Proteomes" id="UP001161580">
    <property type="component" value="Unassembled WGS sequence"/>
</dbReference>
<keyword evidence="1" id="KW-0175">Coiled coil</keyword>
<protein>
    <submittedName>
        <fullName evidence="3">Uncharacterized protein</fullName>
    </submittedName>
</protein>
<evidence type="ECO:0000313" key="4">
    <source>
        <dbReference type="Proteomes" id="UP001161580"/>
    </source>
</evidence>
<organism evidence="3 4">
    <name type="scientific">Ferirhizobium litorale</name>
    <dbReference type="NCBI Taxonomy" id="2927786"/>
    <lineage>
        <taxon>Bacteria</taxon>
        <taxon>Pseudomonadati</taxon>
        <taxon>Pseudomonadota</taxon>
        <taxon>Alphaproteobacteria</taxon>
        <taxon>Hyphomicrobiales</taxon>
        <taxon>Rhizobiaceae</taxon>
        <taxon>Ferirhizobium</taxon>
    </lineage>
</organism>